<organism evidence="1 2">
    <name type="scientific">Chryseobacterium piscicola</name>
    <dbReference type="NCBI Taxonomy" id="551459"/>
    <lineage>
        <taxon>Bacteria</taxon>
        <taxon>Pseudomonadati</taxon>
        <taxon>Bacteroidota</taxon>
        <taxon>Flavobacteriia</taxon>
        <taxon>Flavobacteriales</taxon>
        <taxon>Weeksellaceae</taxon>
        <taxon>Chryseobacterium group</taxon>
        <taxon>Chryseobacterium</taxon>
    </lineage>
</organism>
<dbReference type="EMBL" id="FTOJ01000002">
    <property type="protein sequence ID" value="SIS68591.1"/>
    <property type="molecule type" value="Genomic_DNA"/>
</dbReference>
<dbReference type="Proteomes" id="UP000186246">
    <property type="component" value="Unassembled WGS sequence"/>
</dbReference>
<accession>A0A1N7L484</accession>
<gene>
    <name evidence="1" type="ORF">SAMN05421796_10210</name>
</gene>
<evidence type="ECO:0000313" key="2">
    <source>
        <dbReference type="Proteomes" id="UP000186246"/>
    </source>
</evidence>
<evidence type="ECO:0000313" key="1">
    <source>
        <dbReference type="EMBL" id="SIS68591.1"/>
    </source>
</evidence>
<name>A0A1N7L484_9FLAO</name>
<reference evidence="2" key="1">
    <citation type="submission" date="2017-01" db="EMBL/GenBank/DDBJ databases">
        <authorList>
            <person name="Varghese N."/>
            <person name="Submissions S."/>
        </authorList>
    </citation>
    <scope>NUCLEOTIDE SEQUENCE [LARGE SCALE GENOMIC DNA]</scope>
    <source>
        <strain evidence="2">DSM 21068</strain>
    </source>
</reference>
<proteinExistence type="predicted"/>
<sequence length="43" mass="4951">MESLNFHLRALKMDSRLKNVKFTLEIGITINNGQANKFSKKLT</sequence>
<protein>
    <submittedName>
        <fullName evidence="1">Uncharacterized protein</fullName>
    </submittedName>
</protein>
<dbReference type="AlphaFoldDB" id="A0A1N7L484"/>